<keyword evidence="1" id="KW-0489">Methyltransferase</keyword>
<name>A0A6J4SE41_9ACTN</name>
<evidence type="ECO:0000256" key="2">
    <source>
        <dbReference type="ARBA" id="ARBA00022679"/>
    </source>
</evidence>
<evidence type="ECO:0000313" key="5">
    <source>
        <dbReference type="EMBL" id="CAA9489374.1"/>
    </source>
</evidence>
<protein>
    <submittedName>
        <fullName evidence="5">Thioredoxin reductase</fullName>
        <ecNumber evidence="5">1.8.1.9</ecNumber>
    </submittedName>
</protein>
<reference evidence="5" key="1">
    <citation type="submission" date="2020-02" db="EMBL/GenBank/DDBJ databases">
        <authorList>
            <person name="Meier V. D."/>
        </authorList>
    </citation>
    <scope>NUCLEOTIDE SEQUENCE</scope>
    <source>
        <strain evidence="5">AVDCRST_MAG13</strain>
    </source>
</reference>
<evidence type="ECO:0000256" key="3">
    <source>
        <dbReference type="ARBA" id="ARBA00022691"/>
    </source>
</evidence>
<proteinExistence type="predicted"/>
<dbReference type="InterPro" id="IPR041698">
    <property type="entry name" value="Methyltransf_25"/>
</dbReference>
<accession>A0A6J4SE41</accession>
<dbReference type="PANTHER" id="PTHR43464:SF19">
    <property type="entry name" value="UBIQUINONE BIOSYNTHESIS O-METHYLTRANSFERASE, MITOCHONDRIAL"/>
    <property type="match status" value="1"/>
</dbReference>
<dbReference type="PANTHER" id="PTHR43464">
    <property type="entry name" value="METHYLTRANSFERASE"/>
    <property type="match status" value="1"/>
</dbReference>
<gene>
    <name evidence="5" type="ORF">AVDCRST_MAG13-1659</name>
</gene>
<dbReference type="Gene3D" id="3.40.50.150">
    <property type="entry name" value="Vaccinia Virus protein VP39"/>
    <property type="match status" value="1"/>
</dbReference>
<dbReference type="GO" id="GO:0032259">
    <property type="term" value="P:methylation"/>
    <property type="evidence" value="ECO:0007669"/>
    <property type="project" value="UniProtKB-KW"/>
</dbReference>
<keyword evidence="2" id="KW-0808">Transferase</keyword>
<keyword evidence="3" id="KW-0949">S-adenosyl-L-methionine</keyword>
<dbReference type="GO" id="GO:0008168">
    <property type="term" value="F:methyltransferase activity"/>
    <property type="evidence" value="ECO:0007669"/>
    <property type="project" value="UniProtKB-KW"/>
</dbReference>
<dbReference type="InterPro" id="IPR029063">
    <property type="entry name" value="SAM-dependent_MTases_sf"/>
</dbReference>
<evidence type="ECO:0000256" key="1">
    <source>
        <dbReference type="ARBA" id="ARBA00022603"/>
    </source>
</evidence>
<sequence>MTAHHHDHGHGYEPDPRTPTAYWEARYADGHTRWSGNVNASLATEVATLTPGTALDVGCGQGADAIWLAAQGWTVTATDVAQSALDTGAREAAAAGVAAAITWEQHDLGVSFPAGTFDLVASSFLHSPVELPRTAILRRAAAAVAPGGTLLVIGHAPSATHAHADLPTAEDVVADLALPADEWTVRTCALVELEHAFAGEEPTPRTDAVVRYERRA</sequence>
<dbReference type="SUPFAM" id="SSF53335">
    <property type="entry name" value="S-adenosyl-L-methionine-dependent methyltransferases"/>
    <property type="match status" value="1"/>
</dbReference>
<dbReference type="Pfam" id="PF13649">
    <property type="entry name" value="Methyltransf_25"/>
    <property type="match status" value="1"/>
</dbReference>
<dbReference type="GO" id="GO:0004791">
    <property type="term" value="F:thioredoxin-disulfide reductase (NADPH) activity"/>
    <property type="evidence" value="ECO:0007669"/>
    <property type="project" value="UniProtKB-EC"/>
</dbReference>
<dbReference type="EMBL" id="CADCVO010000262">
    <property type="protein sequence ID" value="CAA9489374.1"/>
    <property type="molecule type" value="Genomic_DNA"/>
</dbReference>
<organism evidence="5">
    <name type="scientific">uncultured Solirubrobacteraceae bacterium</name>
    <dbReference type="NCBI Taxonomy" id="1162706"/>
    <lineage>
        <taxon>Bacteria</taxon>
        <taxon>Bacillati</taxon>
        <taxon>Actinomycetota</taxon>
        <taxon>Thermoleophilia</taxon>
        <taxon>Solirubrobacterales</taxon>
        <taxon>Solirubrobacteraceae</taxon>
        <taxon>environmental samples</taxon>
    </lineage>
</organism>
<dbReference type="CDD" id="cd02440">
    <property type="entry name" value="AdoMet_MTases"/>
    <property type="match status" value="1"/>
</dbReference>
<dbReference type="AlphaFoldDB" id="A0A6J4SE41"/>
<feature type="domain" description="Methyltransferase" evidence="4">
    <location>
        <begin position="55"/>
        <end position="148"/>
    </location>
</feature>
<keyword evidence="5" id="KW-0560">Oxidoreductase</keyword>
<dbReference type="EC" id="1.8.1.9" evidence="5"/>
<evidence type="ECO:0000259" key="4">
    <source>
        <dbReference type="Pfam" id="PF13649"/>
    </source>
</evidence>